<sequence>MGCTNINRSPVEAGKLENEIYSSNYFNLTMSVPGNWKVNTLGKVEKKATPADENKADTTLVANLLIIYQEIKKEEFKPNLSMIAERCILYPEVKNENDYLAQVKKQYANLNPITSEIEKTILSNDVECFTFDLTMTIQEMTMQQTHFALKRNDFYIDITITYQTDKQKQELEAIVNSLKLN</sequence>
<keyword evidence="2" id="KW-1185">Reference proteome</keyword>
<proteinExistence type="predicted"/>
<dbReference type="Proteomes" id="UP000032544">
    <property type="component" value="Unassembled WGS sequence"/>
</dbReference>
<organism evidence="1 2">
    <name type="scientific">Draconibacterium sediminis</name>
    <dbReference type="NCBI Taxonomy" id="1544798"/>
    <lineage>
        <taxon>Bacteria</taxon>
        <taxon>Pseudomonadati</taxon>
        <taxon>Bacteroidota</taxon>
        <taxon>Bacteroidia</taxon>
        <taxon>Marinilabiliales</taxon>
        <taxon>Prolixibacteraceae</taxon>
        <taxon>Draconibacterium</taxon>
    </lineage>
</organism>
<accession>A0A0D8J8D3</accession>
<comment type="caution">
    <text evidence="1">The sequence shown here is derived from an EMBL/GenBank/DDBJ whole genome shotgun (WGS) entry which is preliminary data.</text>
</comment>
<protein>
    <submittedName>
        <fullName evidence="1">Uncharacterized protein</fullName>
    </submittedName>
</protein>
<name>A0A0D8J8D3_9BACT</name>
<evidence type="ECO:0000313" key="2">
    <source>
        <dbReference type="Proteomes" id="UP000032544"/>
    </source>
</evidence>
<dbReference type="AlphaFoldDB" id="A0A0D8J8D3"/>
<evidence type="ECO:0000313" key="1">
    <source>
        <dbReference type="EMBL" id="KJF43059.1"/>
    </source>
</evidence>
<dbReference type="EMBL" id="JRHC01000004">
    <property type="protein sequence ID" value="KJF43059.1"/>
    <property type="molecule type" value="Genomic_DNA"/>
</dbReference>
<gene>
    <name evidence="1" type="ORF">LH29_16895</name>
</gene>
<reference evidence="1 2" key="1">
    <citation type="submission" date="2014-09" db="EMBL/GenBank/DDBJ databases">
        <title>Draft Genome Sequence of Draconibacterium sp. JN14CK-3.</title>
        <authorList>
            <person name="Dong C."/>
            <person name="Lai Q."/>
            <person name="Shao Z."/>
        </authorList>
    </citation>
    <scope>NUCLEOTIDE SEQUENCE [LARGE SCALE GENOMIC DNA]</scope>
    <source>
        <strain evidence="1 2">JN14CK-3</strain>
    </source>
</reference>